<evidence type="ECO:0000313" key="4">
    <source>
        <dbReference type="Proteomes" id="UP000295525"/>
    </source>
</evidence>
<proteinExistence type="predicted"/>
<comment type="caution">
    <text evidence="3">The sequence shown here is derived from an EMBL/GenBank/DDBJ whole genome shotgun (WGS) entry which is preliminary data.</text>
</comment>
<feature type="region of interest" description="Disordered" evidence="1">
    <location>
        <begin position="123"/>
        <end position="144"/>
    </location>
</feature>
<evidence type="ECO:0000313" key="3">
    <source>
        <dbReference type="EMBL" id="TCT11073.1"/>
    </source>
</evidence>
<dbReference type="AlphaFoldDB" id="A0A4R3MDQ6"/>
<feature type="chain" id="PRO_5020959628" description="PXPV repeat-containing protein" evidence="2">
    <location>
        <begin position="20"/>
        <end position="144"/>
    </location>
</feature>
<gene>
    <name evidence="3" type="ORF">EDC26_101301</name>
</gene>
<name>A0A4R3MDQ6_9BURK</name>
<evidence type="ECO:0000256" key="2">
    <source>
        <dbReference type="SAM" id="SignalP"/>
    </source>
</evidence>
<keyword evidence="4" id="KW-1185">Reference proteome</keyword>
<accession>A0A4R3MDQ6</accession>
<dbReference type="OrthoDB" id="8536851at2"/>
<keyword evidence="2" id="KW-0732">Signal</keyword>
<sequence length="144" mass="16521">MKNVFLAAVLLTVALPAGAQVGVSINIGEPGFYGQIAIGSAPPPQLIYPQPVIIAPAPRYVGVPPIYLRVPPGQVKHWRNYCGRYDACGRPVYFVRDDWYLNRYVPYYRGRHGDRREYRRYDDRRGYGDHDRDHDRGHGHGRDR</sequence>
<protein>
    <recommendedName>
        <fullName evidence="5">PXPV repeat-containing protein</fullName>
    </recommendedName>
</protein>
<reference evidence="3 4" key="1">
    <citation type="submission" date="2019-03" db="EMBL/GenBank/DDBJ databases">
        <title>Genomic Encyclopedia of Type Strains, Phase IV (KMG-IV): sequencing the most valuable type-strain genomes for metagenomic binning, comparative biology and taxonomic classification.</title>
        <authorList>
            <person name="Goeker M."/>
        </authorList>
    </citation>
    <scope>NUCLEOTIDE SEQUENCE [LARGE SCALE GENOMIC DNA]</scope>
    <source>
        <strain evidence="3 4">DSM 24591</strain>
    </source>
</reference>
<organism evidence="3 4">
    <name type="scientific">Paralcaligenes ureilyticus</name>
    <dbReference type="NCBI Taxonomy" id="627131"/>
    <lineage>
        <taxon>Bacteria</taxon>
        <taxon>Pseudomonadati</taxon>
        <taxon>Pseudomonadota</taxon>
        <taxon>Betaproteobacteria</taxon>
        <taxon>Burkholderiales</taxon>
        <taxon>Alcaligenaceae</taxon>
        <taxon>Paralcaligenes</taxon>
    </lineage>
</organism>
<dbReference type="EMBL" id="SMAJ01000001">
    <property type="protein sequence ID" value="TCT11073.1"/>
    <property type="molecule type" value="Genomic_DNA"/>
</dbReference>
<evidence type="ECO:0008006" key="5">
    <source>
        <dbReference type="Google" id="ProtNLM"/>
    </source>
</evidence>
<dbReference type="Proteomes" id="UP000295525">
    <property type="component" value="Unassembled WGS sequence"/>
</dbReference>
<evidence type="ECO:0000256" key="1">
    <source>
        <dbReference type="SAM" id="MobiDB-lite"/>
    </source>
</evidence>
<feature type="signal peptide" evidence="2">
    <location>
        <begin position="1"/>
        <end position="19"/>
    </location>
</feature>